<dbReference type="InterPro" id="IPR011010">
    <property type="entry name" value="DNA_brk_join_enz"/>
</dbReference>
<feature type="compositionally biased region" description="Polar residues" evidence="2">
    <location>
        <begin position="1"/>
        <end position="15"/>
    </location>
</feature>
<evidence type="ECO:0000259" key="3">
    <source>
        <dbReference type="PROSITE" id="PS51898"/>
    </source>
</evidence>
<accession>A0A8J3TN57</accession>
<sequence>MSRSSQATGNDTGTLVLSPPKRGKVRSVPLPDSVAMHLSAHIADFPPVEVTLPWRVPNGEPIAAALLFTTSNGRALRRPSFNRTWQTALKNAGIHGGRENGCHALRHTAASAWLGAGVDIRTVAEFLGHNDPGFTLRTYTHLLPDAADRARKAMDAFFAPGLVEGSSALTVPSEDQPRRFRRWTPSVVTCGCTGAS</sequence>
<feature type="region of interest" description="Disordered" evidence="2">
    <location>
        <begin position="1"/>
        <end position="24"/>
    </location>
</feature>
<dbReference type="PANTHER" id="PTHR30349:SF64">
    <property type="entry name" value="PROPHAGE INTEGRASE INTD-RELATED"/>
    <property type="match status" value="1"/>
</dbReference>
<dbReference type="PROSITE" id="PS51898">
    <property type="entry name" value="TYR_RECOMBINASE"/>
    <property type="match status" value="1"/>
</dbReference>
<evidence type="ECO:0000256" key="1">
    <source>
        <dbReference type="ARBA" id="ARBA00023172"/>
    </source>
</evidence>
<dbReference type="Pfam" id="PF00589">
    <property type="entry name" value="Phage_integrase"/>
    <property type="match status" value="1"/>
</dbReference>
<reference evidence="4 5" key="1">
    <citation type="submission" date="2021-01" db="EMBL/GenBank/DDBJ databases">
        <title>Whole genome shotgun sequence of Planotetraspora mira NBRC 15435.</title>
        <authorList>
            <person name="Komaki H."/>
            <person name="Tamura T."/>
        </authorList>
    </citation>
    <scope>NUCLEOTIDE SEQUENCE [LARGE SCALE GENOMIC DNA]</scope>
    <source>
        <strain evidence="4 5">NBRC 15435</strain>
    </source>
</reference>
<evidence type="ECO:0000313" key="5">
    <source>
        <dbReference type="Proteomes" id="UP000650628"/>
    </source>
</evidence>
<dbReference type="AlphaFoldDB" id="A0A8J3TN57"/>
<dbReference type="EMBL" id="BOOO01000013">
    <property type="protein sequence ID" value="GII28876.1"/>
    <property type="molecule type" value="Genomic_DNA"/>
</dbReference>
<dbReference type="CDD" id="cd00397">
    <property type="entry name" value="DNA_BRE_C"/>
    <property type="match status" value="1"/>
</dbReference>
<dbReference type="InterPro" id="IPR013762">
    <property type="entry name" value="Integrase-like_cat_sf"/>
</dbReference>
<dbReference type="GO" id="GO:0003677">
    <property type="term" value="F:DNA binding"/>
    <property type="evidence" value="ECO:0007669"/>
    <property type="project" value="InterPro"/>
</dbReference>
<name>A0A8J3TN57_9ACTN</name>
<dbReference type="GO" id="GO:0015074">
    <property type="term" value="P:DNA integration"/>
    <property type="evidence" value="ECO:0007669"/>
    <property type="project" value="InterPro"/>
</dbReference>
<comment type="caution">
    <text evidence="4">The sequence shown here is derived from an EMBL/GenBank/DDBJ whole genome shotgun (WGS) entry which is preliminary data.</text>
</comment>
<keyword evidence="1" id="KW-0233">DNA recombination</keyword>
<dbReference type="Gene3D" id="1.10.443.10">
    <property type="entry name" value="Intergrase catalytic core"/>
    <property type="match status" value="1"/>
</dbReference>
<proteinExistence type="predicted"/>
<dbReference type="SUPFAM" id="SSF56349">
    <property type="entry name" value="DNA breaking-rejoining enzymes"/>
    <property type="match status" value="1"/>
</dbReference>
<dbReference type="Proteomes" id="UP000650628">
    <property type="component" value="Unassembled WGS sequence"/>
</dbReference>
<keyword evidence="5" id="KW-1185">Reference proteome</keyword>
<feature type="domain" description="Tyr recombinase" evidence="3">
    <location>
        <begin position="1"/>
        <end position="155"/>
    </location>
</feature>
<dbReference type="GO" id="GO:0006310">
    <property type="term" value="P:DNA recombination"/>
    <property type="evidence" value="ECO:0007669"/>
    <property type="project" value="UniProtKB-KW"/>
</dbReference>
<evidence type="ECO:0000313" key="4">
    <source>
        <dbReference type="EMBL" id="GII28876.1"/>
    </source>
</evidence>
<gene>
    <name evidence="4" type="ORF">Pmi06nite_23180</name>
</gene>
<dbReference type="InterPro" id="IPR050090">
    <property type="entry name" value="Tyrosine_recombinase_XerCD"/>
</dbReference>
<evidence type="ECO:0000256" key="2">
    <source>
        <dbReference type="SAM" id="MobiDB-lite"/>
    </source>
</evidence>
<organism evidence="4 5">
    <name type="scientific">Planotetraspora mira</name>
    <dbReference type="NCBI Taxonomy" id="58121"/>
    <lineage>
        <taxon>Bacteria</taxon>
        <taxon>Bacillati</taxon>
        <taxon>Actinomycetota</taxon>
        <taxon>Actinomycetes</taxon>
        <taxon>Streptosporangiales</taxon>
        <taxon>Streptosporangiaceae</taxon>
        <taxon>Planotetraspora</taxon>
    </lineage>
</organism>
<protein>
    <recommendedName>
        <fullName evidence="3">Tyr recombinase domain-containing protein</fullName>
    </recommendedName>
</protein>
<dbReference type="PANTHER" id="PTHR30349">
    <property type="entry name" value="PHAGE INTEGRASE-RELATED"/>
    <property type="match status" value="1"/>
</dbReference>
<dbReference type="InterPro" id="IPR002104">
    <property type="entry name" value="Integrase_catalytic"/>
</dbReference>